<dbReference type="AlphaFoldDB" id="A0A0N1N2N8"/>
<feature type="domain" description="PIN" evidence="1">
    <location>
        <begin position="3"/>
        <end position="122"/>
    </location>
</feature>
<dbReference type="Pfam" id="PF01850">
    <property type="entry name" value="PIN"/>
    <property type="match status" value="1"/>
</dbReference>
<dbReference type="PANTHER" id="PTHR36173:SF2">
    <property type="entry name" value="RIBONUCLEASE VAPC16"/>
    <property type="match status" value="1"/>
</dbReference>
<dbReference type="PANTHER" id="PTHR36173">
    <property type="entry name" value="RIBONUCLEASE VAPC16-RELATED"/>
    <property type="match status" value="1"/>
</dbReference>
<dbReference type="Proteomes" id="UP000037822">
    <property type="component" value="Unassembled WGS sequence"/>
</dbReference>
<name>A0A0N1N2N8_9HYPH</name>
<gene>
    <name evidence="2" type="ORF">AE618_20330</name>
</gene>
<accession>A0A0N1N2N8</accession>
<evidence type="ECO:0000313" key="3">
    <source>
        <dbReference type="Proteomes" id="UP000037822"/>
    </source>
</evidence>
<dbReference type="CDD" id="cd09872">
    <property type="entry name" value="PIN_Sll0205-like"/>
    <property type="match status" value="1"/>
</dbReference>
<dbReference type="PATRIC" id="fig|1526658.3.peg.638"/>
<keyword evidence="3" id="KW-1185">Reference proteome</keyword>
<dbReference type="OrthoDB" id="9798990at2"/>
<dbReference type="InterPro" id="IPR041705">
    <property type="entry name" value="PIN_Sll0205"/>
</dbReference>
<reference evidence="2 3" key="1">
    <citation type="submission" date="2015-07" db="EMBL/GenBank/DDBJ databases">
        <title>Whole genome sequencing of Bosea vaviloviae isolated from cave pool.</title>
        <authorList>
            <person name="Tan N.E.H."/>
            <person name="Lee Y.P."/>
            <person name="Gan H.M."/>
            <person name="Barton H."/>
            <person name="Savka M.A."/>
        </authorList>
    </citation>
    <scope>NUCLEOTIDE SEQUENCE [LARGE SCALE GENOMIC DNA]</scope>
    <source>
        <strain evidence="2 3">SD260</strain>
    </source>
</reference>
<dbReference type="InterPro" id="IPR052919">
    <property type="entry name" value="TA_system_RNase"/>
</dbReference>
<organism evidence="2 3">
    <name type="scientific">Bosea vaviloviae</name>
    <dbReference type="NCBI Taxonomy" id="1526658"/>
    <lineage>
        <taxon>Bacteria</taxon>
        <taxon>Pseudomonadati</taxon>
        <taxon>Pseudomonadota</taxon>
        <taxon>Alphaproteobacteria</taxon>
        <taxon>Hyphomicrobiales</taxon>
        <taxon>Boseaceae</taxon>
        <taxon>Bosea</taxon>
    </lineage>
</organism>
<sequence length="128" mass="14342">MRILLDTHVLLWSFYTPERLSLSAQEQIQDADNVILFSAASIWEIAIKAALRRQDFQIEPNRLLDLMGAAGFIEAPVTSRVAIAVRDLPQHHGDPFDRLLVAQAMAEPAIFLTADSKLQAYSDLVRLV</sequence>
<dbReference type="SUPFAM" id="SSF88723">
    <property type="entry name" value="PIN domain-like"/>
    <property type="match status" value="1"/>
</dbReference>
<protein>
    <submittedName>
        <fullName evidence="2">Twitching motility protein PilT</fullName>
    </submittedName>
</protein>
<dbReference type="RefSeq" id="WP_054210880.1">
    <property type="nucleotide sequence ID" value="NZ_LGSZ01000052.1"/>
</dbReference>
<proteinExistence type="predicted"/>
<comment type="caution">
    <text evidence="2">The sequence shown here is derived from an EMBL/GenBank/DDBJ whole genome shotgun (WGS) entry which is preliminary data.</text>
</comment>
<dbReference type="InterPro" id="IPR002716">
    <property type="entry name" value="PIN_dom"/>
</dbReference>
<dbReference type="InterPro" id="IPR029060">
    <property type="entry name" value="PIN-like_dom_sf"/>
</dbReference>
<dbReference type="EMBL" id="LGSZ01000052">
    <property type="protein sequence ID" value="KPH79102.1"/>
    <property type="molecule type" value="Genomic_DNA"/>
</dbReference>
<evidence type="ECO:0000313" key="2">
    <source>
        <dbReference type="EMBL" id="KPH79102.1"/>
    </source>
</evidence>
<dbReference type="Gene3D" id="3.40.50.1010">
    <property type="entry name" value="5'-nuclease"/>
    <property type="match status" value="1"/>
</dbReference>
<evidence type="ECO:0000259" key="1">
    <source>
        <dbReference type="Pfam" id="PF01850"/>
    </source>
</evidence>